<protein>
    <submittedName>
        <fullName evidence="2">Uncharacterized protein</fullName>
    </submittedName>
</protein>
<reference evidence="2 3" key="1">
    <citation type="journal article" date="2019" name="Int. J. Syst. Evol. Microbiol.">
        <title>The Global Catalogue of Microorganisms (GCM) 10K type strain sequencing project: providing services to taxonomists for standard genome sequencing and annotation.</title>
        <authorList>
            <consortium name="The Broad Institute Genomics Platform"/>
            <consortium name="The Broad Institute Genome Sequencing Center for Infectious Disease"/>
            <person name="Wu L."/>
            <person name="Ma J."/>
        </authorList>
    </citation>
    <scope>NUCLEOTIDE SEQUENCE [LARGE SCALE GENOMIC DNA]</scope>
    <source>
        <strain evidence="2 3">JCM 14559</strain>
    </source>
</reference>
<dbReference type="EMBL" id="BAAANS010000004">
    <property type="protein sequence ID" value="GAA2088040.1"/>
    <property type="molecule type" value="Genomic_DNA"/>
</dbReference>
<evidence type="ECO:0000256" key="1">
    <source>
        <dbReference type="SAM" id="MobiDB-lite"/>
    </source>
</evidence>
<dbReference type="Proteomes" id="UP001500897">
    <property type="component" value="Unassembled WGS sequence"/>
</dbReference>
<feature type="region of interest" description="Disordered" evidence="1">
    <location>
        <begin position="87"/>
        <end position="173"/>
    </location>
</feature>
<accession>A0ABN2WBM9</accession>
<evidence type="ECO:0000313" key="3">
    <source>
        <dbReference type="Proteomes" id="UP001500897"/>
    </source>
</evidence>
<comment type="caution">
    <text evidence="2">The sequence shown here is derived from an EMBL/GenBank/DDBJ whole genome shotgun (WGS) entry which is preliminary data.</text>
</comment>
<keyword evidence="3" id="KW-1185">Reference proteome</keyword>
<feature type="compositionally biased region" description="Gly residues" evidence="1">
    <location>
        <begin position="147"/>
        <end position="157"/>
    </location>
</feature>
<feature type="compositionally biased region" description="Basic and acidic residues" evidence="1">
    <location>
        <begin position="164"/>
        <end position="173"/>
    </location>
</feature>
<proteinExistence type="predicted"/>
<sequence length="173" mass="17524">MSRIRRTAALGPRPTRIHRGQVLSAPSPYVFGVPSTALPEPYARGWLLSEVGGPGARSAAGVVPRVAAAGASTARWWAVAFSCPVRPVAAGPGRPRRRPVGGAGAQLREGEVLPQMRDGGRGPARSRAQGSRAAATPPPSGAAAGPGPRGGAGGGQGPTRAPRGRADSQHRDD</sequence>
<evidence type="ECO:0000313" key="2">
    <source>
        <dbReference type="EMBL" id="GAA2088040.1"/>
    </source>
</evidence>
<name>A0ABN2WBM9_9ACTN</name>
<feature type="compositionally biased region" description="Low complexity" evidence="1">
    <location>
        <begin position="123"/>
        <end position="146"/>
    </location>
</feature>
<organism evidence="2 3">
    <name type="scientific">Kitasatospora saccharophila</name>
    <dbReference type="NCBI Taxonomy" id="407973"/>
    <lineage>
        <taxon>Bacteria</taxon>
        <taxon>Bacillati</taxon>
        <taxon>Actinomycetota</taxon>
        <taxon>Actinomycetes</taxon>
        <taxon>Kitasatosporales</taxon>
        <taxon>Streptomycetaceae</taxon>
        <taxon>Kitasatospora</taxon>
    </lineage>
</organism>
<gene>
    <name evidence="2" type="ORF">GCM10009759_09900</name>
</gene>